<sequence length="1085" mass="123728">MDILGNIITLGICLVLLLIFRHVDKNNRTLEKMKRFCDKQKEDFSAFVDGKTKNLETVSIDIGTMTDRAAAALTALREAGAKLAQEEKALTDRREEVERFTARIGEAEQTVARLMTAIGEADKNLSRIAEESDFADAAARKIQSLKKDLDAVSGQIGQLEQRFSRENAAALSAAREETLSGIRDDMETLQEKIDAIMRVSETLEERTRDSLQEIYNQMLDNAAARAGKMEEQAFEKLQQQASSRLDKYKETIETRTAAMLQQTKEKLTESQQLLKTFKSGWKTEADEMLRAAKTEIETFRGERQAEQRAFAEEQQNARENFARQMQEAEQARKAEQSEFFRKLKTETEELSVKITRTAGETETRLAALDEKLTEFENHSGHRLSRLAEILNELPAIDNRMRTSIQEMENRAGAALELFAQDQNTRRDNIEAEVNARTESLMNKIRNLENVLNELKTHAYANVSEKLRIFEDDFLQDLKTRGETMSVAINSWQENLEEKLRAISAENESVRTDAETEYTEALKTRLAELDGAYRNQTDKLETQIRTVEEELRTRIEQTAESIRTFAGQYRADFLQAKENAEFFARNELQTHSAELQESLRRQRQEMDARYKELAAGLETDRETAEAMMNGIRESVSEWQRKQERNLETASEELETKIEDFRRSAAAHVAEVAASAQDDFSAAVARIGKDTEALRNSVQEIQEKIQALDNGLDSRREAALQKFSDAFQELSRRAAGQAKAAQEEAETAVRNLKAQGMEIRASLEDSRQKLFRKIQNDADSLSANLEEIAARQKDVAEQARTLSKVEELKADLESGIEKLRIETGNLNVYEETMARLKSQYQEIRDLSAETEQRLSKVAGEKKRIDTIEANLNTLLDISDKTEEKLAEMTRTKDDVLDYQTRIKRFEDSIEKINERYERIERKTLTIDQTLTNADKAFESLRKLEENLRAYREKSAALPEDMDAIRTKLNSLLTASERVGEIESKITQLESELSDTEKRAKRIHADRTAFANLEKRLLELKTEADKSVGLYRALASGDDPAGKGKGAPPVSVRERVKELKHRDWTNDEIAKRMKLSVSEVELILDSPD</sequence>
<dbReference type="EMBL" id="JADIMS010000041">
    <property type="protein sequence ID" value="MBO8449950.1"/>
    <property type="molecule type" value="Genomic_DNA"/>
</dbReference>
<dbReference type="Gene3D" id="1.20.5.1230">
    <property type="entry name" value="Apolipoprotein A-I"/>
    <property type="match status" value="1"/>
</dbReference>
<dbReference type="PANTHER" id="PTHR19327:SF0">
    <property type="entry name" value="GOLGIN SUBFAMILY A MEMBER 4"/>
    <property type="match status" value="1"/>
</dbReference>
<reference evidence="2" key="1">
    <citation type="submission" date="2020-10" db="EMBL/GenBank/DDBJ databases">
        <authorList>
            <person name="Gilroy R."/>
        </authorList>
    </citation>
    <scope>NUCLEOTIDE SEQUENCE</scope>
    <source>
        <strain evidence="2">B3-4054</strain>
    </source>
</reference>
<accession>A0A9D9EN02</accession>
<feature type="coiled-coil region" evidence="1">
    <location>
        <begin position="289"/>
        <end position="378"/>
    </location>
</feature>
<feature type="coiled-coil region" evidence="1">
    <location>
        <begin position="893"/>
        <end position="1003"/>
    </location>
</feature>
<evidence type="ECO:0000313" key="3">
    <source>
        <dbReference type="Proteomes" id="UP000823616"/>
    </source>
</evidence>
<dbReference type="NCBIfam" id="NF047514">
    <property type="entry name" value="SpiroCoCo_N"/>
    <property type="match status" value="1"/>
</dbReference>
<keyword evidence="1" id="KW-0175">Coiled coil</keyword>
<dbReference type="SUPFAM" id="SSF58113">
    <property type="entry name" value="Apolipoprotein A-I"/>
    <property type="match status" value="1"/>
</dbReference>
<dbReference type="NCBIfam" id="NF047515">
    <property type="entry name" value="SpiroCoCo_C"/>
    <property type="match status" value="1"/>
</dbReference>
<dbReference type="PANTHER" id="PTHR19327">
    <property type="entry name" value="GOLGIN"/>
    <property type="match status" value="1"/>
</dbReference>
<name>A0A9D9EN02_9SPIR</name>
<evidence type="ECO:0000313" key="2">
    <source>
        <dbReference type="EMBL" id="MBO8449950.1"/>
    </source>
</evidence>
<comment type="caution">
    <text evidence="2">The sequence shown here is derived from an EMBL/GenBank/DDBJ whole genome shotgun (WGS) entry which is preliminary data.</text>
</comment>
<dbReference type="SUPFAM" id="SSF57997">
    <property type="entry name" value="Tropomyosin"/>
    <property type="match status" value="1"/>
</dbReference>
<organism evidence="2 3">
    <name type="scientific">Candidatus Avitreponema avistercoris</name>
    <dbReference type="NCBI Taxonomy" id="2840705"/>
    <lineage>
        <taxon>Bacteria</taxon>
        <taxon>Pseudomonadati</taxon>
        <taxon>Spirochaetota</taxon>
        <taxon>Spirochaetia</taxon>
        <taxon>Spirochaetales</taxon>
        <taxon>Candidatus Avitreponema</taxon>
    </lineage>
</organism>
<feature type="coiled-coil region" evidence="1">
    <location>
        <begin position="76"/>
        <end position="103"/>
    </location>
</feature>
<reference evidence="2" key="2">
    <citation type="journal article" date="2021" name="PeerJ">
        <title>Extensive microbial diversity within the chicken gut microbiome revealed by metagenomics and culture.</title>
        <authorList>
            <person name="Gilroy R."/>
            <person name="Ravi A."/>
            <person name="Getino M."/>
            <person name="Pursley I."/>
            <person name="Horton D.L."/>
            <person name="Alikhan N.F."/>
            <person name="Baker D."/>
            <person name="Gharbi K."/>
            <person name="Hall N."/>
            <person name="Watson M."/>
            <person name="Adriaenssens E.M."/>
            <person name="Foster-Nyarko E."/>
            <person name="Jarju S."/>
            <person name="Secka A."/>
            <person name="Antonio M."/>
            <person name="Oren A."/>
            <person name="Chaudhuri R.R."/>
            <person name="La Ragione R."/>
            <person name="Hildebrand F."/>
            <person name="Pallen M.J."/>
        </authorList>
    </citation>
    <scope>NUCLEOTIDE SEQUENCE</scope>
    <source>
        <strain evidence="2">B3-4054</strain>
    </source>
</reference>
<gene>
    <name evidence="2" type="ORF">IAA96_02475</name>
</gene>
<dbReference type="NCBIfam" id="NF047516">
    <property type="entry name" value="LA_3659_fam"/>
    <property type="match status" value="1"/>
</dbReference>
<evidence type="ECO:0000256" key="1">
    <source>
        <dbReference type="SAM" id="Coils"/>
    </source>
</evidence>
<feature type="coiled-coil region" evidence="1">
    <location>
        <begin position="135"/>
        <end position="162"/>
    </location>
</feature>
<feature type="coiled-coil region" evidence="1">
    <location>
        <begin position="430"/>
        <end position="457"/>
    </location>
</feature>
<dbReference type="AlphaFoldDB" id="A0A9D9EN02"/>
<dbReference type="Proteomes" id="UP000823616">
    <property type="component" value="Unassembled WGS sequence"/>
</dbReference>
<proteinExistence type="predicted"/>
<protein>
    <submittedName>
        <fullName evidence="2">Uncharacterized protein</fullName>
    </submittedName>
</protein>
<feature type="coiled-coil region" evidence="1">
    <location>
        <begin position="733"/>
        <end position="851"/>
    </location>
</feature>